<name>A0A937JYM6_9BACT</name>
<keyword evidence="2" id="KW-0326">Glycosidase</keyword>
<feature type="domain" description="Endo-beta-1,6-galactanase-like" evidence="1">
    <location>
        <begin position="35"/>
        <end position="393"/>
    </location>
</feature>
<gene>
    <name evidence="2" type="ORF">JL102_06840</name>
</gene>
<dbReference type="Pfam" id="PF14587">
    <property type="entry name" value="Glyco_hydr_30_2"/>
    <property type="match status" value="1"/>
</dbReference>
<dbReference type="InterPro" id="IPR013780">
    <property type="entry name" value="Glyco_hydro_b"/>
</dbReference>
<dbReference type="Gene3D" id="2.60.40.1180">
    <property type="entry name" value="Golgi alpha-mannosidase II"/>
    <property type="match status" value="1"/>
</dbReference>
<dbReference type="SUPFAM" id="SSF51011">
    <property type="entry name" value="Glycosyl hydrolase domain"/>
    <property type="match status" value="1"/>
</dbReference>
<dbReference type="GO" id="GO:0004553">
    <property type="term" value="F:hydrolase activity, hydrolyzing O-glycosyl compounds"/>
    <property type="evidence" value="ECO:0007669"/>
    <property type="project" value="InterPro"/>
</dbReference>
<dbReference type="GO" id="GO:0045493">
    <property type="term" value="P:xylan catabolic process"/>
    <property type="evidence" value="ECO:0007669"/>
    <property type="project" value="UniProtKB-KW"/>
</dbReference>
<keyword evidence="2" id="KW-0119">Carbohydrate metabolism</keyword>
<dbReference type="InterPro" id="IPR039514">
    <property type="entry name" value="6GAL-like"/>
</dbReference>
<accession>A0A937JYM6</accession>
<dbReference type="InterPro" id="IPR017853">
    <property type="entry name" value="GH"/>
</dbReference>
<proteinExistence type="predicted"/>
<keyword evidence="2" id="KW-0858">Xylan degradation</keyword>
<dbReference type="Gene3D" id="3.20.20.80">
    <property type="entry name" value="Glycosidases"/>
    <property type="match status" value="1"/>
</dbReference>
<evidence type="ECO:0000313" key="3">
    <source>
        <dbReference type="Proteomes" id="UP000659388"/>
    </source>
</evidence>
<dbReference type="PANTHER" id="PTHR42767">
    <property type="entry name" value="ENDO-BETA-1,6-GALACTANASE"/>
    <property type="match status" value="1"/>
</dbReference>
<evidence type="ECO:0000259" key="1">
    <source>
        <dbReference type="Pfam" id="PF14587"/>
    </source>
</evidence>
<keyword evidence="2" id="KW-0378">Hydrolase</keyword>
<protein>
    <submittedName>
        <fullName evidence="2">Xylanase</fullName>
    </submittedName>
</protein>
<reference evidence="2" key="1">
    <citation type="submission" date="2021-01" db="EMBL/GenBank/DDBJ databases">
        <title>Fulvivirga kasyanovii gen. nov., sp nov., a novel member of the phylum Bacteroidetes isolated from seawater in a mussel farm.</title>
        <authorList>
            <person name="Zhao L.-H."/>
            <person name="Wang Z.-J."/>
        </authorList>
    </citation>
    <scope>NUCLEOTIDE SEQUENCE</scope>
    <source>
        <strain evidence="2">2943</strain>
    </source>
</reference>
<comment type="caution">
    <text evidence="2">The sequence shown here is derived from an EMBL/GenBank/DDBJ whole genome shotgun (WGS) entry which is preliminary data.</text>
</comment>
<dbReference type="InterPro" id="IPR039743">
    <property type="entry name" value="6GAL/EXGAL"/>
</dbReference>
<keyword evidence="3" id="KW-1185">Reference proteome</keyword>
<keyword evidence="2" id="KW-0624">Polysaccharide degradation</keyword>
<sequence length="511" mass="57733">MPSLKIVGVLMGILLFPSLYIKDQTNTEDHIITYHVDTKQRFQTIDNFGASDAWSCQFVGNWPLEKKQKIAELLFSKEMDQAGNPKGIGLSLWRFNLGAGSAHQGDLSGIKDEWRRSESFLQKDGDYDWTKQSGQVWFAQEAKKYEVENLLIFNNSPHINFTKNGKAFTDSGKHSNLSASQVPNFAKYLVKSAEGLEKMGLTVDYISPINEPQWDWQDGGQEGTPFWNEEVAQVARQLNKELKSSQLKAKIDIAEAAQINYLYEVGNKPGRANHINDFFNQQSDNYLGDLENVSHTISGHSYFTTAPKSTLTGTRNKLFDQLQNKPDLKYWMSEYCILGDNHGEIDGNGRDLGIDPALHVAKVIHTDLTLTGASAWHWWLAVSPYDYKDGLVYIDHNKTDGQYYQSKMMWAFGNYSRFVRPGYIRVAAKSADEAESSLMVSGYINPQGEEMVIVAVNPTEKDTKVNLNVENHSMKLKEAFETSKNHDLEKVDLSVKDGLRIPAQSIVTLIY</sequence>
<organism evidence="2 3">
    <name type="scientific">Fulvivirga sediminis</name>
    <dbReference type="NCBI Taxonomy" id="2803949"/>
    <lineage>
        <taxon>Bacteria</taxon>
        <taxon>Pseudomonadati</taxon>
        <taxon>Bacteroidota</taxon>
        <taxon>Cytophagia</taxon>
        <taxon>Cytophagales</taxon>
        <taxon>Fulvivirgaceae</taxon>
        <taxon>Fulvivirga</taxon>
    </lineage>
</organism>
<dbReference type="EMBL" id="JAESIY010000003">
    <property type="protein sequence ID" value="MBL3655839.1"/>
    <property type="molecule type" value="Genomic_DNA"/>
</dbReference>
<dbReference type="Proteomes" id="UP000659388">
    <property type="component" value="Unassembled WGS sequence"/>
</dbReference>
<evidence type="ECO:0000313" key="2">
    <source>
        <dbReference type="EMBL" id="MBL3655839.1"/>
    </source>
</evidence>
<dbReference type="SUPFAM" id="SSF51445">
    <property type="entry name" value="(Trans)glycosidases"/>
    <property type="match status" value="1"/>
</dbReference>
<dbReference type="AlphaFoldDB" id="A0A937JYM6"/>
<dbReference type="PANTHER" id="PTHR42767:SF1">
    <property type="entry name" value="ENDO-BETA-1,6-GALACTANASE-LIKE DOMAIN-CONTAINING PROTEIN"/>
    <property type="match status" value="1"/>
</dbReference>
<dbReference type="RefSeq" id="WP_202243519.1">
    <property type="nucleotide sequence ID" value="NZ_JAESIY010000003.1"/>
</dbReference>